<comment type="caution">
    <text evidence="2">The sequence shown here is derived from an EMBL/GenBank/DDBJ whole genome shotgun (WGS) entry which is preliminary data.</text>
</comment>
<dbReference type="Gene3D" id="1.10.10.10">
    <property type="entry name" value="Winged helix-like DNA-binding domain superfamily/Winged helix DNA-binding domain"/>
    <property type="match status" value="1"/>
</dbReference>
<dbReference type="Pfam" id="PF12802">
    <property type="entry name" value="MarR_2"/>
    <property type="match status" value="1"/>
</dbReference>
<dbReference type="SUPFAM" id="SSF46785">
    <property type="entry name" value="Winged helix' DNA-binding domain"/>
    <property type="match status" value="1"/>
</dbReference>
<organism evidence="2 3">
    <name type="scientific">Antrihabitans spumae</name>
    <dbReference type="NCBI Taxonomy" id="3373370"/>
    <lineage>
        <taxon>Bacteria</taxon>
        <taxon>Bacillati</taxon>
        <taxon>Actinomycetota</taxon>
        <taxon>Actinomycetes</taxon>
        <taxon>Mycobacteriales</taxon>
        <taxon>Nocardiaceae</taxon>
        <taxon>Antrihabitans</taxon>
    </lineage>
</organism>
<dbReference type="InterPro" id="IPR000835">
    <property type="entry name" value="HTH_MarR-typ"/>
</dbReference>
<feature type="domain" description="HTH marR-type" evidence="1">
    <location>
        <begin position="1"/>
        <end position="148"/>
    </location>
</feature>
<protein>
    <submittedName>
        <fullName evidence="2">MarR family winged helix-turn-helix transcriptional regulator</fullName>
    </submittedName>
</protein>
<gene>
    <name evidence="2" type="ORF">ACHIPZ_11420</name>
</gene>
<dbReference type="SMART" id="SM00347">
    <property type="entry name" value="HTH_MARR"/>
    <property type="match status" value="1"/>
</dbReference>
<name>A0ABW7JLD3_9NOCA</name>
<proteinExistence type="predicted"/>
<sequence length="155" mass="17476">MIEPESSLSPEHESAWRSWLRAHALLVRDLDTELRAAHGLSLLTYDALVQLSEAPGRRLHMKDLADALVYSTSGLTRVVDNLERAGFARREIDPDNRRAILVTLTEHGLNVLEKAWSTHVRGVRRHFADHVTNSQARTVATVFGRIRANLEPPSR</sequence>
<dbReference type="EMBL" id="JBIMSO010000046">
    <property type="protein sequence ID" value="MFH5208802.1"/>
    <property type="molecule type" value="Genomic_DNA"/>
</dbReference>
<dbReference type="InterPro" id="IPR036390">
    <property type="entry name" value="WH_DNA-bd_sf"/>
</dbReference>
<dbReference type="InterPro" id="IPR039422">
    <property type="entry name" value="MarR/SlyA-like"/>
</dbReference>
<dbReference type="PANTHER" id="PTHR33164">
    <property type="entry name" value="TRANSCRIPTIONAL REGULATOR, MARR FAMILY"/>
    <property type="match status" value="1"/>
</dbReference>
<dbReference type="InterPro" id="IPR036388">
    <property type="entry name" value="WH-like_DNA-bd_sf"/>
</dbReference>
<dbReference type="RefSeq" id="WP_395114338.1">
    <property type="nucleotide sequence ID" value="NZ_JBIMSO010000046.1"/>
</dbReference>
<dbReference type="Proteomes" id="UP001609175">
    <property type="component" value="Unassembled WGS sequence"/>
</dbReference>
<evidence type="ECO:0000259" key="1">
    <source>
        <dbReference type="PROSITE" id="PS50995"/>
    </source>
</evidence>
<dbReference type="PROSITE" id="PS50995">
    <property type="entry name" value="HTH_MARR_2"/>
    <property type="match status" value="1"/>
</dbReference>
<evidence type="ECO:0000313" key="3">
    <source>
        <dbReference type="Proteomes" id="UP001609175"/>
    </source>
</evidence>
<dbReference type="PANTHER" id="PTHR33164:SF99">
    <property type="entry name" value="MARR FAMILY REGULATORY PROTEIN"/>
    <property type="match status" value="1"/>
</dbReference>
<dbReference type="PRINTS" id="PR00598">
    <property type="entry name" value="HTHMARR"/>
</dbReference>
<accession>A0ABW7JLD3</accession>
<evidence type="ECO:0000313" key="2">
    <source>
        <dbReference type="EMBL" id="MFH5208802.1"/>
    </source>
</evidence>
<reference evidence="2 3" key="1">
    <citation type="submission" date="2024-10" db="EMBL/GenBank/DDBJ databases">
        <authorList>
            <person name="Riesco R."/>
        </authorList>
    </citation>
    <scope>NUCLEOTIDE SEQUENCE [LARGE SCALE GENOMIC DNA]</scope>
    <source>
        <strain evidence="2 3">NCIMB 15449</strain>
    </source>
</reference>